<reference evidence="1 2" key="1">
    <citation type="submission" date="2018-05" db="EMBL/GenBank/DDBJ databases">
        <title>Genome sequencing and assembly of the regulated plant pathogen Lachnellula willkommii and related sister species for the development of diagnostic species identification markers.</title>
        <authorList>
            <person name="Giroux E."/>
            <person name="Bilodeau G."/>
        </authorList>
    </citation>
    <scope>NUCLEOTIDE SEQUENCE [LARGE SCALE GENOMIC DNA]</scope>
    <source>
        <strain evidence="1 2">CBS 160.35</strain>
    </source>
</reference>
<protein>
    <submittedName>
        <fullName evidence="1">Uncharacterized protein</fullName>
    </submittedName>
</protein>
<organism evidence="1 2">
    <name type="scientific">Lachnellula occidentalis</name>
    <dbReference type="NCBI Taxonomy" id="215460"/>
    <lineage>
        <taxon>Eukaryota</taxon>
        <taxon>Fungi</taxon>
        <taxon>Dikarya</taxon>
        <taxon>Ascomycota</taxon>
        <taxon>Pezizomycotina</taxon>
        <taxon>Leotiomycetes</taxon>
        <taxon>Helotiales</taxon>
        <taxon>Lachnaceae</taxon>
        <taxon>Lachnellula</taxon>
    </lineage>
</organism>
<comment type="caution">
    <text evidence="1">The sequence shown here is derived from an EMBL/GenBank/DDBJ whole genome shotgun (WGS) entry which is preliminary data.</text>
</comment>
<accession>A0A8H8RKW6</accession>
<evidence type="ECO:0000313" key="1">
    <source>
        <dbReference type="EMBL" id="TVY37413.1"/>
    </source>
</evidence>
<dbReference type="EMBL" id="QGMI01000712">
    <property type="protein sequence ID" value="TVY37413.1"/>
    <property type="molecule type" value="Genomic_DNA"/>
</dbReference>
<proteinExistence type="predicted"/>
<dbReference type="OrthoDB" id="5343383at2759"/>
<sequence>MSQLQQTPPQSPTTKLSLPSRIFHSFLVARPFLPESAIRTPPPEGWPAEDRETFCKMGKSSQVIDILSHLSYIDSPTWEWFHDTKPINYISPLNQRRISENWEAKRYLFEPIGQRLGEDVFSLTDGKLYGVWVLLDVKAGFVDRGAVVN</sequence>
<evidence type="ECO:0000313" key="2">
    <source>
        <dbReference type="Proteomes" id="UP000443090"/>
    </source>
</evidence>
<dbReference type="Proteomes" id="UP000443090">
    <property type="component" value="Unassembled WGS sequence"/>
</dbReference>
<keyword evidence="2" id="KW-1185">Reference proteome</keyword>
<gene>
    <name evidence="1" type="ORF">LOCC1_G006661</name>
</gene>
<name>A0A8H8RKW6_9HELO</name>
<dbReference type="AlphaFoldDB" id="A0A8H8RKW6"/>